<feature type="compositionally biased region" description="Polar residues" evidence="2">
    <location>
        <begin position="1"/>
        <end position="11"/>
    </location>
</feature>
<feature type="domain" description="Nephrocystin 3-like N-terminal" evidence="3">
    <location>
        <begin position="96"/>
        <end position="247"/>
    </location>
</feature>
<protein>
    <recommendedName>
        <fullName evidence="3">Nephrocystin 3-like N-terminal domain-containing protein</fullName>
    </recommendedName>
</protein>
<name>A0A6A6H2L2_VIRVR</name>
<sequence>MTENAGQQPSGPSDRCPSTEPQPSIVHFSGNLPSSSTNFIGSQFHGPVKFEAPTGNQRDYTDPKTECLAAIFKRIGQNPTTVLNSIQSRKGKETPGTCRWILDHERFREWRQHSPSLLCLVRGPGKGKTVLGIYISRILQEIAKDEMTCFFSCEALNKPSTGSTILSCILFQILDQKPNVFKSFEEAFAIQKEQLFEEANFEDLWKAFETIIRNMSLPRINCVLDGVDECTGGTFDLLLQKFKTLFEDCSKFDPGSSTSKSTITPTSVPLGLILIGREDHQICLKRFLSHFENLRIEHDSVCTQSLREDIHFTVKERIKLMANKIGKRMSDFKTSLSASWSVVRKERTYGLP</sequence>
<evidence type="ECO:0000313" key="5">
    <source>
        <dbReference type="Proteomes" id="UP000800092"/>
    </source>
</evidence>
<dbReference type="PANTHER" id="PTHR10039:SF14">
    <property type="entry name" value="NACHT DOMAIN-CONTAINING PROTEIN"/>
    <property type="match status" value="1"/>
</dbReference>
<dbReference type="InterPro" id="IPR056884">
    <property type="entry name" value="NPHP3-like_N"/>
</dbReference>
<dbReference type="Proteomes" id="UP000800092">
    <property type="component" value="Unassembled WGS sequence"/>
</dbReference>
<accession>A0A6A6H2L2</accession>
<proteinExistence type="predicted"/>
<evidence type="ECO:0000256" key="1">
    <source>
        <dbReference type="ARBA" id="ARBA00022737"/>
    </source>
</evidence>
<dbReference type="PANTHER" id="PTHR10039">
    <property type="entry name" value="AMELOGENIN"/>
    <property type="match status" value="1"/>
</dbReference>
<dbReference type="EMBL" id="ML991817">
    <property type="protein sequence ID" value="KAF2232324.1"/>
    <property type="molecule type" value="Genomic_DNA"/>
</dbReference>
<feature type="region of interest" description="Disordered" evidence="2">
    <location>
        <begin position="1"/>
        <end position="32"/>
    </location>
</feature>
<reference evidence="4" key="1">
    <citation type="journal article" date="2020" name="Stud. Mycol.">
        <title>101 Dothideomycetes genomes: a test case for predicting lifestyles and emergence of pathogens.</title>
        <authorList>
            <person name="Haridas S."/>
            <person name="Albert R."/>
            <person name="Binder M."/>
            <person name="Bloem J."/>
            <person name="Labutti K."/>
            <person name="Salamov A."/>
            <person name="Andreopoulos B."/>
            <person name="Baker S."/>
            <person name="Barry K."/>
            <person name="Bills G."/>
            <person name="Bluhm B."/>
            <person name="Cannon C."/>
            <person name="Castanera R."/>
            <person name="Culley D."/>
            <person name="Daum C."/>
            <person name="Ezra D."/>
            <person name="Gonzalez J."/>
            <person name="Henrissat B."/>
            <person name="Kuo A."/>
            <person name="Liang C."/>
            <person name="Lipzen A."/>
            <person name="Lutzoni F."/>
            <person name="Magnuson J."/>
            <person name="Mondo S."/>
            <person name="Nolan M."/>
            <person name="Ohm R."/>
            <person name="Pangilinan J."/>
            <person name="Park H.-J."/>
            <person name="Ramirez L."/>
            <person name="Alfaro M."/>
            <person name="Sun H."/>
            <person name="Tritt A."/>
            <person name="Yoshinaga Y."/>
            <person name="Zwiers L.-H."/>
            <person name="Turgeon B."/>
            <person name="Goodwin S."/>
            <person name="Spatafora J."/>
            <person name="Crous P."/>
            <person name="Grigoriev I."/>
        </authorList>
    </citation>
    <scope>NUCLEOTIDE SEQUENCE</scope>
    <source>
        <strain evidence="4">Tuck. ex Michener</strain>
    </source>
</reference>
<dbReference type="OrthoDB" id="5418336at2759"/>
<evidence type="ECO:0000259" key="3">
    <source>
        <dbReference type="Pfam" id="PF24883"/>
    </source>
</evidence>
<evidence type="ECO:0000256" key="2">
    <source>
        <dbReference type="SAM" id="MobiDB-lite"/>
    </source>
</evidence>
<gene>
    <name evidence="4" type="ORF">EV356DRAFT_578553</name>
</gene>
<dbReference type="Pfam" id="PF24883">
    <property type="entry name" value="NPHP3_N"/>
    <property type="match status" value="1"/>
</dbReference>
<evidence type="ECO:0000313" key="4">
    <source>
        <dbReference type="EMBL" id="KAF2232324.1"/>
    </source>
</evidence>
<dbReference type="AlphaFoldDB" id="A0A6A6H2L2"/>
<dbReference type="Gene3D" id="3.40.50.300">
    <property type="entry name" value="P-loop containing nucleotide triphosphate hydrolases"/>
    <property type="match status" value="1"/>
</dbReference>
<keyword evidence="1" id="KW-0677">Repeat</keyword>
<keyword evidence="5" id="KW-1185">Reference proteome</keyword>
<organism evidence="4 5">
    <name type="scientific">Viridothelium virens</name>
    <name type="common">Speckled blister lichen</name>
    <name type="synonym">Trypethelium virens</name>
    <dbReference type="NCBI Taxonomy" id="1048519"/>
    <lineage>
        <taxon>Eukaryota</taxon>
        <taxon>Fungi</taxon>
        <taxon>Dikarya</taxon>
        <taxon>Ascomycota</taxon>
        <taxon>Pezizomycotina</taxon>
        <taxon>Dothideomycetes</taxon>
        <taxon>Dothideomycetes incertae sedis</taxon>
        <taxon>Trypetheliales</taxon>
        <taxon>Trypetheliaceae</taxon>
        <taxon>Viridothelium</taxon>
    </lineage>
</organism>
<dbReference type="InterPro" id="IPR027417">
    <property type="entry name" value="P-loop_NTPase"/>
</dbReference>